<evidence type="ECO:0000313" key="4">
    <source>
        <dbReference type="Proteomes" id="UP000601361"/>
    </source>
</evidence>
<keyword evidence="4" id="KW-1185">Reference proteome</keyword>
<feature type="compositionally biased region" description="Polar residues" evidence="1">
    <location>
        <begin position="173"/>
        <end position="184"/>
    </location>
</feature>
<accession>A0ABQ1X6Q1</accession>
<sequence length="320" mass="35031">MIGKVKVNKSFPAMCQYVLQEKHPEQGAEVIAAHGVRTDSAAHMAQDFDAVRAMRPGLGKAVLHVALAFPAEEQVKLDNTVMGRIAQDYLRGMRIDPENTQWAVVRHHDKAHPHMHLVVNRVDLDGQTISDQFSRSRSVEACKRIEAEYGLIVADQVGRKQAREIGPTPAQAKASSPHEQQSADWSRARHDIGRALSYTARQVRSFDELGAELGKRGIGLELTRRKDGSPAGVVFTHEGHRVKGSQVGREYSAGNLQAGFDRPRVQEQTQSQGQQPAAGLKQAADAYALAKLAAAYAKLSQGQQRGQTPDREQDKGLSIG</sequence>
<feature type="region of interest" description="Disordered" evidence="1">
    <location>
        <begin position="162"/>
        <end position="186"/>
    </location>
</feature>
<dbReference type="Pfam" id="PF03432">
    <property type="entry name" value="Relaxase"/>
    <property type="match status" value="1"/>
</dbReference>
<comment type="caution">
    <text evidence="3">The sequence shown here is derived from an EMBL/GenBank/DDBJ whole genome shotgun (WGS) entry which is preliminary data.</text>
</comment>
<feature type="region of interest" description="Disordered" evidence="1">
    <location>
        <begin position="298"/>
        <end position="320"/>
    </location>
</feature>
<evidence type="ECO:0000256" key="1">
    <source>
        <dbReference type="SAM" id="MobiDB-lite"/>
    </source>
</evidence>
<organism evidence="3 4">
    <name type="scientific">Hymenobacter glacieicola</name>
    <dbReference type="NCBI Taxonomy" id="1562124"/>
    <lineage>
        <taxon>Bacteria</taxon>
        <taxon>Pseudomonadati</taxon>
        <taxon>Bacteroidota</taxon>
        <taxon>Cytophagia</taxon>
        <taxon>Cytophagales</taxon>
        <taxon>Hymenobacteraceae</taxon>
        <taxon>Hymenobacter</taxon>
    </lineage>
</organism>
<reference evidence="4" key="1">
    <citation type="journal article" date="2019" name="Int. J. Syst. Evol. Microbiol.">
        <title>The Global Catalogue of Microorganisms (GCM) 10K type strain sequencing project: providing services to taxonomists for standard genome sequencing and annotation.</title>
        <authorList>
            <consortium name="The Broad Institute Genomics Platform"/>
            <consortium name="The Broad Institute Genome Sequencing Center for Infectious Disease"/>
            <person name="Wu L."/>
            <person name="Ma J."/>
        </authorList>
    </citation>
    <scope>NUCLEOTIDE SEQUENCE [LARGE SCALE GENOMIC DNA]</scope>
    <source>
        <strain evidence="4">CGMCC 1.12990</strain>
    </source>
</reference>
<evidence type="ECO:0000259" key="2">
    <source>
        <dbReference type="Pfam" id="PF03432"/>
    </source>
</evidence>
<name>A0ABQ1X6Q1_9BACT</name>
<proteinExistence type="predicted"/>
<gene>
    <name evidence="3" type="ORF">GCM10011378_43340</name>
</gene>
<feature type="domain" description="MobA/VirD2-like nuclease" evidence="2">
    <location>
        <begin position="17"/>
        <end position="151"/>
    </location>
</feature>
<protein>
    <recommendedName>
        <fullName evidence="2">MobA/VirD2-like nuclease domain-containing protein</fullName>
    </recommendedName>
</protein>
<dbReference type="EMBL" id="BMGS01000023">
    <property type="protein sequence ID" value="GGG62517.1"/>
    <property type="molecule type" value="Genomic_DNA"/>
</dbReference>
<dbReference type="InterPro" id="IPR005094">
    <property type="entry name" value="Endonuclease_MobA/VirD2"/>
</dbReference>
<evidence type="ECO:0000313" key="3">
    <source>
        <dbReference type="EMBL" id="GGG62517.1"/>
    </source>
</evidence>
<feature type="compositionally biased region" description="Basic and acidic residues" evidence="1">
    <location>
        <begin position="308"/>
        <end position="320"/>
    </location>
</feature>
<dbReference type="Proteomes" id="UP000601361">
    <property type="component" value="Unassembled WGS sequence"/>
</dbReference>